<proteinExistence type="inferred from homology"/>
<comment type="similarity">
    <text evidence="1 3">Belongs to the 4-oxalocrotonate tautomerase family.</text>
</comment>
<dbReference type="EMBL" id="BSNF01000001">
    <property type="protein sequence ID" value="GLQ05336.1"/>
    <property type="molecule type" value="Genomic_DNA"/>
</dbReference>
<sequence length="64" mass="7238">MPIVRVEMFEGRDNETKRELVQALTREMVRVTGCKEASVSIVITDISKDNWGVGGEIARLKYPD</sequence>
<dbReference type="PANTHER" id="PTHR35530:SF1">
    <property type="entry name" value="2-HYDROXYMUCONATE TAUTOMERASE"/>
    <property type="match status" value="1"/>
</dbReference>
<protein>
    <recommendedName>
        <fullName evidence="3">Tautomerase</fullName>
        <ecNumber evidence="3">5.3.2.-</ecNumber>
    </recommendedName>
</protein>
<dbReference type="NCBIfam" id="TIGR00013">
    <property type="entry name" value="taut"/>
    <property type="match status" value="1"/>
</dbReference>
<dbReference type="Pfam" id="PF01361">
    <property type="entry name" value="Tautomerase"/>
    <property type="match status" value="1"/>
</dbReference>
<feature type="domain" description="4-oxalocrotonate tautomerase-like" evidence="4">
    <location>
        <begin position="2"/>
        <end position="57"/>
    </location>
</feature>
<evidence type="ECO:0000259" key="4">
    <source>
        <dbReference type="Pfam" id="PF01361"/>
    </source>
</evidence>
<evidence type="ECO:0000313" key="5">
    <source>
        <dbReference type="EMBL" id="GLQ05336.1"/>
    </source>
</evidence>
<comment type="caution">
    <text evidence="5">The sequence shown here is derived from an EMBL/GenBank/DDBJ whole genome shotgun (WGS) entry which is preliminary data.</text>
</comment>
<reference evidence="5" key="1">
    <citation type="journal article" date="2014" name="Int. J. Syst. Evol. Microbiol.">
        <title>Complete genome of a new Firmicutes species belonging to the dominant human colonic microbiota ('Ruminococcus bicirculans') reveals two chromosomes and a selective capacity to utilize plant glucans.</title>
        <authorList>
            <consortium name="NISC Comparative Sequencing Program"/>
            <person name="Wegmann U."/>
            <person name="Louis P."/>
            <person name="Goesmann A."/>
            <person name="Henrissat B."/>
            <person name="Duncan S.H."/>
            <person name="Flint H.J."/>
        </authorList>
    </citation>
    <scope>NUCLEOTIDE SEQUENCE</scope>
    <source>
        <strain evidence="5">NBRC 103408</strain>
    </source>
</reference>
<dbReference type="Proteomes" id="UP001161409">
    <property type="component" value="Unassembled WGS sequence"/>
</dbReference>
<evidence type="ECO:0000256" key="2">
    <source>
        <dbReference type="ARBA" id="ARBA00023235"/>
    </source>
</evidence>
<evidence type="ECO:0000256" key="3">
    <source>
        <dbReference type="RuleBase" id="RU362032"/>
    </source>
</evidence>
<dbReference type="SUPFAM" id="SSF55331">
    <property type="entry name" value="Tautomerase/MIF"/>
    <property type="match status" value="1"/>
</dbReference>
<evidence type="ECO:0000313" key="6">
    <source>
        <dbReference type="Proteomes" id="UP001161409"/>
    </source>
</evidence>
<dbReference type="RefSeq" id="WP_169559343.1">
    <property type="nucleotide sequence ID" value="NZ_BSNF01000001.1"/>
</dbReference>
<dbReference type="InterPro" id="IPR018191">
    <property type="entry name" value="4-OT"/>
</dbReference>
<organism evidence="5 6">
    <name type="scientific">Sneathiella chinensis</name>
    <dbReference type="NCBI Taxonomy" id="349750"/>
    <lineage>
        <taxon>Bacteria</taxon>
        <taxon>Pseudomonadati</taxon>
        <taxon>Pseudomonadota</taxon>
        <taxon>Alphaproteobacteria</taxon>
        <taxon>Sneathiellales</taxon>
        <taxon>Sneathiellaceae</taxon>
        <taxon>Sneathiella</taxon>
    </lineage>
</organism>
<keyword evidence="2 3" id="KW-0413">Isomerase</keyword>
<evidence type="ECO:0000256" key="1">
    <source>
        <dbReference type="ARBA" id="ARBA00006723"/>
    </source>
</evidence>
<keyword evidence="6" id="KW-1185">Reference proteome</keyword>
<dbReference type="PANTHER" id="PTHR35530">
    <property type="entry name" value="TAUTOMERASE-RELATED"/>
    <property type="match status" value="1"/>
</dbReference>
<name>A0ABQ5U4D3_9PROT</name>
<dbReference type="InterPro" id="IPR014347">
    <property type="entry name" value="Tautomerase/MIF_sf"/>
</dbReference>
<gene>
    <name evidence="5" type="ORF">GCM10007924_05570</name>
</gene>
<accession>A0ABQ5U4D3</accession>
<dbReference type="EC" id="5.3.2.-" evidence="3"/>
<reference evidence="5" key="2">
    <citation type="submission" date="2023-01" db="EMBL/GenBank/DDBJ databases">
        <title>Draft genome sequence of Sneathiella chinensis strain NBRC 103408.</title>
        <authorList>
            <person name="Sun Q."/>
            <person name="Mori K."/>
        </authorList>
    </citation>
    <scope>NUCLEOTIDE SEQUENCE</scope>
    <source>
        <strain evidence="5">NBRC 103408</strain>
    </source>
</reference>
<dbReference type="Gene3D" id="3.30.429.10">
    <property type="entry name" value="Macrophage Migration Inhibitory Factor"/>
    <property type="match status" value="1"/>
</dbReference>
<dbReference type="InterPro" id="IPR004370">
    <property type="entry name" value="4-OT-like_dom"/>
</dbReference>